<dbReference type="AlphaFoldDB" id="A0A177T9J8"/>
<dbReference type="PANTHER" id="PTHR34605">
    <property type="entry name" value="PHAGE_INTEGRASE DOMAIN-CONTAINING PROTEIN"/>
    <property type="match status" value="1"/>
</dbReference>
<proteinExistence type="predicted"/>
<dbReference type="InterPro" id="IPR010998">
    <property type="entry name" value="Integrase_recombinase_N"/>
</dbReference>
<dbReference type="PANTHER" id="PTHR34605:SF4">
    <property type="entry name" value="DNA ADENINE METHYLTRANSFERASE"/>
    <property type="match status" value="1"/>
</dbReference>
<feature type="compositionally biased region" description="Low complexity" evidence="1">
    <location>
        <begin position="123"/>
        <end position="137"/>
    </location>
</feature>
<reference evidence="2" key="1">
    <citation type="submission" date="2016-04" db="EMBL/GenBank/DDBJ databases">
        <authorList>
            <person name="Nguyen H.D."/>
            <person name="Kesanakurti P."/>
            <person name="Cullis J."/>
            <person name="Levesque C.A."/>
            <person name="Hambleton S."/>
        </authorList>
    </citation>
    <scope>NUCLEOTIDE SEQUENCE</scope>
    <source>
        <strain evidence="2">DAOMC 238032</strain>
    </source>
</reference>
<name>A0A177T9J8_9BASI</name>
<comment type="caution">
    <text evidence="2">The sequence shown here is derived from an EMBL/GenBank/DDBJ whole genome shotgun (WGS) entry which is preliminary data.</text>
</comment>
<dbReference type="Gene3D" id="1.10.150.130">
    <property type="match status" value="1"/>
</dbReference>
<organism evidence="2 3">
    <name type="scientific">Tilletia caries</name>
    <name type="common">wheat bunt fungus</name>
    <dbReference type="NCBI Taxonomy" id="13290"/>
    <lineage>
        <taxon>Eukaryota</taxon>
        <taxon>Fungi</taxon>
        <taxon>Dikarya</taxon>
        <taxon>Basidiomycota</taxon>
        <taxon>Ustilaginomycotina</taxon>
        <taxon>Exobasidiomycetes</taxon>
        <taxon>Tilletiales</taxon>
        <taxon>Tilletiaceae</taxon>
        <taxon>Tilletia</taxon>
    </lineage>
</organism>
<gene>
    <name evidence="2" type="ORF">A4X03_0g8275</name>
</gene>
<dbReference type="SUPFAM" id="SSF47823">
    <property type="entry name" value="lambda integrase-like, N-terminal domain"/>
    <property type="match status" value="1"/>
</dbReference>
<dbReference type="Proteomes" id="UP000077671">
    <property type="component" value="Unassembled WGS sequence"/>
</dbReference>
<feature type="region of interest" description="Disordered" evidence="1">
    <location>
        <begin position="115"/>
        <end position="138"/>
    </location>
</feature>
<dbReference type="EMBL" id="LWDD02002393">
    <property type="protein sequence ID" value="KAE8240872.1"/>
    <property type="molecule type" value="Genomic_DNA"/>
</dbReference>
<evidence type="ECO:0008006" key="4">
    <source>
        <dbReference type="Google" id="ProtNLM"/>
    </source>
</evidence>
<sequence length="392" mass="41890">MSSQSLSPVPTTLPMPLPEVFGAHLRNYTVLSCTPQYSHSLDDAGWAALQPTLSATFASDGRATTSTSSSSQVLLPTAAVSSSSSTGAAAVVGLFDRWDLVTKALGLVHPDAFQSQESEAARGPTSLPSSLPAGLGSEHPTLSVTTSAIASSSRRLPSRAGGYDTVTAPHRLLDWVPVGSQLHTARDPEQRRRVLAAAWAPSTYSTYGTGLLRWLLWCDRHQLPASAHFPALVGDVVDFVESVAGFFAGGTIRNWISGLRAWHTIHGASLNTTDPQLTTALRGADRLAPESSKKPPRAPFRIHHLWAIRQHLDMASSFDVSVWACLLTAFWGLARLGELVPKKGSFNKRYHPSAAHLSWEPTPHAPQGVVTGGVALPWTETKANGEKACYGI</sequence>
<protein>
    <recommendedName>
        <fullName evidence="4">Core-binding (CB) domain-containing protein</fullName>
    </recommendedName>
</protein>
<accession>A0A177T9J8</accession>
<evidence type="ECO:0000256" key="1">
    <source>
        <dbReference type="SAM" id="MobiDB-lite"/>
    </source>
</evidence>
<evidence type="ECO:0000313" key="2">
    <source>
        <dbReference type="EMBL" id="KAE8240872.1"/>
    </source>
</evidence>
<dbReference type="InterPro" id="IPR052925">
    <property type="entry name" value="Phage_Integrase-like_Recomb"/>
</dbReference>
<evidence type="ECO:0000313" key="3">
    <source>
        <dbReference type="Proteomes" id="UP000077671"/>
    </source>
</evidence>
<reference evidence="2" key="2">
    <citation type="journal article" date="2019" name="IMA Fungus">
        <title>Genome sequencing and comparison of five Tilletia species to identify candidate genes for the detection of regulated species infecting wheat.</title>
        <authorList>
            <person name="Nguyen H.D.T."/>
            <person name="Sultana T."/>
            <person name="Kesanakurti P."/>
            <person name="Hambleton S."/>
        </authorList>
    </citation>
    <scope>NUCLEOTIDE SEQUENCE</scope>
    <source>
        <strain evidence="2">DAOMC 238032</strain>
    </source>
</reference>